<organism evidence="2 3">
    <name type="scientific">Paludisphaera mucosa</name>
    <dbReference type="NCBI Taxonomy" id="3030827"/>
    <lineage>
        <taxon>Bacteria</taxon>
        <taxon>Pseudomonadati</taxon>
        <taxon>Planctomycetota</taxon>
        <taxon>Planctomycetia</taxon>
        <taxon>Isosphaerales</taxon>
        <taxon>Isosphaeraceae</taxon>
        <taxon>Paludisphaera</taxon>
    </lineage>
</organism>
<accession>A0ABT6F7C3</accession>
<dbReference type="InterPro" id="IPR020103">
    <property type="entry name" value="PsdUridine_synth_cat_dom_sf"/>
</dbReference>
<keyword evidence="2" id="KW-0689">Ribosomal protein</keyword>
<dbReference type="Proteomes" id="UP001216907">
    <property type="component" value="Unassembled WGS sequence"/>
</dbReference>
<dbReference type="InterPro" id="IPR050188">
    <property type="entry name" value="RluA_PseudoU_synthase"/>
</dbReference>
<dbReference type="PANTHER" id="PTHR21600">
    <property type="entry name" value="MITOCHONDRIAL RNA PSEUDOURIDINE SYNTHASE"/>
    <property type="match status" value="1"/>
</dbReference>
<protein>
    <submittedName>
        <fullName evidence="2">RluA family pseudouridine synthase</fullName>
        <ecNumber evidence="2">5.4.99.-</ecNumber>
    </submittedName>
</protein>
<dbReference type="Pfam" id="PF00849">
    <property type="entry name" value="PseudoU_synth_2"/>
    <property type="match status" value="1"/>
</dbReference>
<dbReference type="SUPFAM" id="SSF55120">
    <property type="entry name" value="Pseudouridine synthase"/>
    <property type="match status" value="1"/>
</dbReference>
<dbReference type="RefSeq" id="WP_277859838.1">
    <property type="nucleotide sequence ID" value="NZ_JARRAG010000001.1"/>
</dbReference>
<proteinExistence type="predicted"/>
<dbReference type="EC" id="5.4.99.-" evidence="2"/>
<reference evidence="2 3" key="1">
    <citation type="submission" date="2023-03" db="EMBL/GenBank/DDBJ databases">
        <title>Paludisphaera mucosa sp. nov. a novel planctomycete from northern fen.</title>
        <authorList>
            <person name="Ivanova A."/>
        </authorList>
    </citation>
    <scope>NUCLEOTIDE SEQUENCE [LARGE SCALE GENOMIC DNA]</scope>
    <source>
        <strain evidence="2 3">Pla2</strain>
    </source>
</reference>
<dbReference type="InterPro" id="IPR006145">
    <property type="entry name" value="PsdUridine_synth_RsuA/RluA"/>
</dbReference>
<feature type="domain" description="Pseudouridine synthase RsuA/RluA-like" evidence="1">
    <location>
        <begin position="18"/>
        <end position="182"/>
    </location>
</feature>
<evidence type="ECO:0000259" key="1">
    <source>
        <dbReference type="Pfam" id="PF00849"/>
    </source>
</evidence>
<dbReference type="CDD" id="cd02869">
    <property type="entry name" value="PseudoU_synth_RluA_like"/>
    <property type="match status" value="1"/>
</dbReference>
<evidence type="ECO:0000313" key="3">
    <source>
        <dbReference type="Proteomes" id="UP001216907"/>
    </source>
</evidence>
<dbReference type="EMBL" id="JARRAG010000001">
    <property type="protein sequence ID" value="MDG3003488.1"/>
    <property type="molecule type" value="Genomic_DNA"/>
</dbReference>
<dbReference type="GO" id="GO:0005840">
    <property type="term" value="C:ribosome"/>
    <property type="evidence" value="ECO:0007669"/>
    <property type="project" value="UniProtKB-KW"/>
</dbReference>
<dbReference type="Gene3D" id="3.30.2350.10">
    <property type="entry name" value="Pseudouridine synthase"/>
    <property type="match status" value="1"/>
</dbReference>
<keyword evidence="2" id="KW-0687">Ribonucleoprotein</keyword>
<evidence type="ECO:0000313" key="2">
    <source>
        <dbReference type="EMBL" id="MDG3003488.1"/>
    </source>
</evidence>
<dbReference type="GO" id="GO:0016853">
    <property type="term" value="F:isomerase activity"/>
    <property type="evidence" value="ECO:0007669"/>
    <property type="project" value="UniProtKB-KW"/>
</dbReference>
<sequence>MNSRLRVLFEDEHCLGVFKPAGQMTQGTWAPPGDTTLEQDVRRHLDPAAPEAAYLGIVHRLDRPVSGVLLWAKTPKAARRLAGQFEARQAVKEYWAIVETPDSPACDARASPLLPVGETWVDWLTTADESGVVHVVSEGTPGARMAKTRVSVDVATRLPTDRCWLRLWPETGRTHQLRVQAASRGTPIIGDAIYGSREAFSPGIALHARSLQVRHPTTSAPLILVAPLPTSWSVQGIDAGTASA</sequence>
<name>A0ABT6F7C3_9BACT</name>
<keyword evidence="3" id="KW-1185">Reference proteome</keyword>
<gene>
    <name evidence="2" type="ORF">PZE19_06900</name>
</gene>
<keyword evidence="2" id="KW-0413">Isomerase</keyword>
<comment type="caution">
    <text evidence="2">The sequence shown here is derived from an EMBL/GenBank/DDBJ whole genome shotgun (WGS) entry which is preliminary data.</text>
</comment>